<dbReference type="PANTHER" id="PTHR43155">
    <property type="entry name" value="CYCLIC DI-GMP PHOSPHODIESTERASE PA4108-RELATED"/>
    <property type="match status" value="1"/>
</dbReference>
<dbReference type="SUPFAM" id="SSF109604">
    <property type="entry name" value="HD-domain/PDEase-like"/>
    <property type="match status" value="1"/>
</dbReference>
<dbReference type="CDD" id="cd00077">
    <property type="entry name" value="HDc"/>
    <property type="match status" value="1"/>
</dbReference>
<dbReference type="InterPro" id="IPR006675">
    <property type="entry name" value="HDIG_dom"/>
</dbReference>
<dbReference type="InterPro" id="IPR037522">
    <property type="entry name" value="HD_GYP_dom"/>
</dbReference>
<dbReference type="NCBIfam" id="TIGR00277">
    <property type="entry name" value="HDIG"/>
    <property type="match status" value="1"/>
</dbReference>
<evidence type="ECO:0000256" key="1">
    <source>
        <dbReference type="SAM" id="Phobius"/>
    </source>
</evidence>
<dbReference type="GO" id="GO:0016787">
    <property type="term" value="F:hydrolase activity"/>
    <property type="evidence" value="ECO:0007669"/>
    <property type="project" value="UniProtKB-KW"/>
</dbReference>
<evidence type="ECO:0000313" key="5">
    <source>
        <dbReference type="Proteomes" id="UP001357223"/>
    </source>
</evidence>
<dbReference type="PROSITE" id="PS51832">
    <property type="entry name" value="HD_GYP"/>
    <property type="match status" value="1"/>
</dbReference>
<feature type="transmembrane region" description="Helical" evidence="1">
    <location>
        <begin position="61"/>
        <end position="77"/>
    </location>
</feature>
<feature type="domain" description="HD-GYP" evidence="3">
    <location>
        <begin position="113"/>
        <end position="310"/>
    </location>
</feature>
<keyword evidence="5" id="KW-1185">Reference proteome</keyword>
<dbReference type="PROSITE" id="PS51831">
    <property type="entry name" value="HD"/>
    <property type="match status" value="1"/>
</dbReference>
<keyword evidence="1" id="KW-0812">Transmembrane</keyword>
<dbReference type="EC" id="3.1.4.-" evidence="4"/>
<proteinExistence type="predicted"/>
<gene>
    <name evidence="4" type="ORF">R4Z09_12860</name>
</gene>
<dbReference type="RefSeq" id="WP_338452672.1">
    <property type="nucleotide sequence ID" value="NZ_CP137640.1"/>
</dbReference>
<name>A0ABZ2CMI3_9BACI</name>
<feature type="domain" description="HD" evidence="2">
    <location>
        <begin position="135"/>
        <end position="259"/>
    </location>
</feature>
<sequence length="311" mass="36242">MFNTFQKWLNHPVYFRYSFIILLILSNLLNHFMLNNDSNFYILYIFSAVFLGIGFYNSPNWLIVFLTVIVVISRYFLIPESSSHNIATFIIYFFTYLLITFISVGLMKNVQKVRKEYVALLKALSNALDSRDTYTLHHSENVARYAVAIAEKMKLPKDLCNIIQDGGLLHDIGKIGIPEHILTKTGKLTESEFDIIKRHPTIGYEMIQHVESFKENGILDIVLYHHERYDGKGYPMGLKGNQIPLVARIVAVADTFDAMTSRRSYRNELTQEFALNEIKKNKKTQFDPYIVDIFLSLFVDEQEKENKIYHR</sequence>
<evidence type="ECO:0000259" key="3">
    <source>
        <dbReference type="PROSITE" id="PS51832"/>
    </source>
</evidence>
<keyword evidence="1" id="KW-0472">Membrane</keyword>
<feature type="transmembrane region" description="Helical" evidence="1">
    <location>
        <begin position="89"/>
        <end position="107"/>
    </location>
</feature>
<reference evidence="4 5" key="1">
    <citation type="submission" date="2023-10" db="EMBL/GenBank/DDBJ databases">
        <title>Niallia locisalis sp.nov. isolated from a salt pond sample.</title>
        <authorList>
            <person name="Li X.-J."/>
            <person name="Dong L."/>
        </authorList>
    </citation>
    <scope>NUCLEOTIDE SEQUENCE [LARGE SCALE GENOMIC DNA]</scope>
    <source>
        <strain evidence="4 5">DSM 29761</strain>
    </source>
</reference>
<evidence type="ECO:0000313" key="4">
    <source>
        <dbReference type="EMBL" id="WVX83800.1"/>
    </source>
</evidence>
<protein>
    <submittedName>
        <fullName evidence="4">HD-GYP domain-containing protein</fullName>
        <ecNumber evidence="4">3.1.4.-</ecNumber>
    </submittedName>
</protein>
<feature type="transmembrane region" description="Helical" evidence="1">
    <location>
        <begin position="14"/>
        <end position="34"/>
    </location>
</feature>
<organism evidence="4 5">
    <name type="scientific">Niallia oryzisoli</name>
    <dbReference type="NCBI Taxonomy" id="1737571"/>
    <lineage>
        <taxon>Bacteria</taxon>
        <taxon>Bacillati</taxon>
        <taxon>Bacillota</taxon>
        <taxon>Bacilli</taxon>
        <taxon>Bacillales</taxon>
        <taxon>Bacillaceae</taxon>
        <taxon>Niallia</taxon>
    </lineage>
</organism>
<dbReference type="Pfam" id="PF13487">
    <property type="entry name" value="HD_5"/>
    <property type="match status" value="1"/>
</dbReference>
<dbReference type="Proteomes" id="UP001357223">
    <property type="component" value="Chromosome"/>
</dbReference>
<evidence type="ECO:0000259" key="2">
    <source>
        <dbReference type="PROSITE" id="PS51831"/>
    </source>
</evidence>
<dbReference type="EMBL" id="CP137640">
    <property type="protein sequence ID" value="WVX83800.1"/>
    <property type="molecule type" value="Genomic_DNA"/>
</dbReference>
<accession>A0ABZ2CMI3</accession>
<keyword evidence="4" id="KW-0378">Hydrolase</keyword>
<keyword evidence="1" id="KW-1133">Transmembrane helix</keyword>
<dbReference type="SMART" id="SM00471">
    <property type="entry name" value="HDc"/>
    <property type="match status" value="1"/>
</dbReference>
<dbReference type="Gene3D" id="1.10.3210.10">
    <property type="entry name" value="Hypothetical protein af1432"/>
    <property type="match status" value="1"/>
</dbReference>
<dbReference type="InterPro" id="IPR003607">
    <property type="entry name" value="HD/PDEase_dom"/>
</dbReference>
<dbReference type="InterPro" id="IPR006674">
    <property type="entry name" value="HD_domain"/>
</dbReference>
<feature type="transmembrane region" description="Helical" evidence="1">
    <location>
        <begin position="40"/>
        <end position="56"/>
    </location>
</feature>